<comment type="caution">
    <text evidence="5">The sequence shown here is derived from an EMBL/GenBank/DDBJ whole genome shotgun (WGS) entry which is preliminary data.</text>
</comment>
<name>A0A832ZVU3_CALS0</name>
<dbReference type="GO" id="GO:0016020">
    <property type="term" value="C:membrane"/>
    <property type="evidence" value="ECO:0007669"/>
    <property type="project" value="GOC"/>
</dbReference>
<reference evidence="5" key="1">
    <citation type="journal article" date="2020" name="ISME J.">
        <title>Gammaproteobacteria mediating utilization of methyl-, sulfur- and petroleum organic compounds in deep ocean hydrothermal plumes.</title>
        <authorList>
            <person name="Zhou Z."/>
            <person name="Liu Y."/>
            <person name="Pan J."/>
            <person name="Cron B.R."/>
            <person name="Toner B.M."/>
            <person name="Anantharaman K."/>
            <person name="Breier J.A."/>
            <person name="Dick G.J."/>
            <person name="Li M."/>
        </authorList>
    </citation>
    <scope>NUCLEOTIDE SEQUENCE</scope>
    <source>
        <strain evidence="5">SZUA-1515</strain>
    </source>
</reference>
<proteinExistence type="inferred from homology"/>
<dbReference type="AlphaFoldDB" id="A0A832ZVU3"/>
<feature type="domain" description="Glycosyltransferase 2-like" evidence="4">
    <location>
        <begin position="8"/>
        <end position="177"/>
    </location>
</feature>
<dbReference type="GO" id="GO:0004582">
    <property type="term" value="F:dolichyl-phosphate beta-D-mannosyltransferase activity"/>
    <property type="evidence" value="ECO:0007669"/>
    <property type="project" value="InterPro"/>
</dbReference>
<dbReference type="FunFam" id="3.90.550.10:FF:000122">
    <property type="entry name" value="Dolichol-phosphate mannosyltransferase subunit 1"/>
    <property type="match status" value="1"/>
</dbReference>
<accession>A0A832ZVU3</accession>
<dbReference type="PANTHER" id="PTHR43398">
    <property type="entry name" value="DOLICHOL-PHOSPHATE MANNOSYLTRANSFERASE SUBUNIT 1"/>
    <property type="match status" value="1"/>
</dbReference>
<keyword evidence="3" id="KW-0808">Transferase</keyword>
<dbReference type="GO" id="GO:0009247">
    <property type="term" value="P:glycolipid biosynthetic process"/>
    <property type="evidence" value="ECO:0007669"/>
    <property type="project" value="TreeGrafter"/>
</dbReference>
<dbReference type="Pfam" id="PF00535">
    <property type="entry name" value="Glycos_transf_2"/>
    <property type="match status" value="1"/>
</dbReference>
<keyword evidence="2" id="KW-0328">Glycosyltransferase</keyword>
<dbReference type="CDD" id="cd06442">
    <property type="entry name" value="DPM1_like"/>
    <property type="match status" value="1"/>
</dbReference>
<gene>
    <name evidence="5" type="ORF">EYH45_04535</name>
</gene>
<organism evidence="5 6">
    <name type="scientific">Caldiarchaeum subterraneum</name>
    <dbReference type="NCBI Taxonomy" id="311458"/>
    <lineage>
        <taxon>Archaea</taxon>
        <taxon>Nitrososphaerota</taxon>
        <taxon>Candidatus Caldarchaeales</taxon>
        <taxon>Candidatus Caldarchaeaceae</taxon>
        <taxon>Candidatus Caldarchaeum</taxon>
    </lineage>
</organism>
<dbReference type="Gene3D" id="3.90.550.10">
    <property type="entry name" value="Spore Coat Polysaccharide Biosynthesis Protein SpsA, Chain A"/>
    <property type="match status" value="1"/>
</dbReference>
<dbReference type="InterPro" id="IPR039528">
    <property type="entry name" value="DPM1-like"/>
</dbReference>
<evidence type="ECO:0000256" key="3">
    <source>
        <dbReference type="ARBA" id="ARBA00022679"/>
    </source>
</evidence>
<evidence type="ECO:0000259" key="4">
    <source>
        <dbReference type="Pfam" id="PF00535"/>
    </source>
</evidence>
<evidence type="ECO:0000256" key="1">
    <source>
        <dbReference type="ARBA" id="ARBA00006739"/>
    </source>
</evidence>
<evidence type="ECO:0000256" key="2">
    <source>
        <dbReference type="ARBA" id="ARBA00022676"/>
    </source>
</evidence>
<dbReference type="SUPFAM" id="SSF53448">
    <property type="entry name" value="Nucleotide-diphospho-sugar transferases"/>
    <property type="match status" value="1"/>
</dbReference>
<dbReference type="PANTHER" id="PTHR43398:SF1">
    <property type="entry name" value="DOLICHOL-PHOSPHATE MANNOSYLTRANSFERASE SUBUNIT 1"/>
    <property type="match status" value="1"/>
</dbReference>
<dbReference type="Proteomes" id="UP000608579">
    <property type="component" value="Unassembled WGS sequence"/>
</dbReference>
<dbReference type="InterPro" id="IPR029044">
    <property type="entry name" value="Nucleotide-diphossugar_trans"/>
</dbReference>
<comment type="similarity">
    <text evidence="1">Belongs to the glycosyltransferase 2 family.</text>
</comment>
<dbReference type="EMBL" id="DQVM01000087">
    <property type="protein sequence ID" value="HIQ29814.1"/>
    <property type="molecule type" value="Genomic_DNA"/>
</dbReference>
<evidence type="ECO:0000313" key="6">
    <source>
        <dbReference type="Proteomes" id="UP000608579"/>
    </source>
</evidence>
<sequence length="242" mass="26827">MKTASAAVLIPTYNEAGNIRELLDEVLHLFDEEGVEGFIMIIDDGSPDGTAGIVAEYAARDGRVRLLNRGRKMGIGSAYRDGFRLLLGGETGVEVAVTMDADRSHGPEIMLELLRKISEGYDVVIASRYVRGGRWSAGFVRKIISRGANILARLATGLGVRDLTSGYRAYRVEHLKNLDLERLERGYVFQVQVLYELSRYGVKVAEIPLVFRSRAAGASKLTPGEMASFFKWCVKTLLRRLI</sequence>
<protein>
    <submittedName>
        <fullName evidence="5">Polyprenol monophosphomannose synthase</fullName>
    </submittedName>
</protein>
<dbReference type="InterPro" id="IPR001173">
    <property type="entry name" value="Glyco_trans_2-like"/>
</dbReference>
<evidence type="ECO:0000313" key="5">
    <source>
        <dbReference type="EMBL" id="HIQ29814.1"/>
    </source>
</evidence>